<evidence type="ECO:0000256" key="1">
    <source>
        <dbReference type="ARBA" id="ARBA00004651"/>
    </source>
</evidence>
<evidence type="ECO:0000256" key="5">
    <source>
        <dbReference type="ARBA" id="ARBA00022573"/>
    </source>
</evidence>
<accession>A0ABT4VKV4</accession>
<keyword evidence="5 9" id="KW-0169">Cobalamin biosynthesis</keyword>
<comment type="subcellular location">
    <subcellularLocation>
        <location evidence="1 9">Cell membrane</location>
        <topology evidence="1 9">Multi-pass membrane protein</topology>
    </subcellularLocation>
</comment>
<name>A0ABT4VKV4_9HYPH</name>
<comment type="caution">
    <text evidence="9">Lacks conserved residue(s) required for the propagation of feature annotation.</text>
</comment>
<evidence type="ECO:0000256" key="8">
    <source>
        <dbReference type="ARBA" id="ARBA00023136"/>
    </source>
</evidence>
<evidence type="ECO:0000256" key="6">
    <source>
        <dbReference type="ARBA" id="ARBA00022692"/>
    </source>
</evidence>
<evidence type="ECO:0000256" key="7">
    <source>
        <dbReference type="ARBA" id="ARBA00022989"/>
    </source>
</evidence>
<keyword evidence="11" id="KW-1185">Reference proteome</keyword>
<dbReference type="RefSeq" id="WP_271088187.1">
    <property type="nucleotide sequence ID" value="NZ_JAPJZH010000002.1"/>
</dbReference>
<sequence>MHLAILTVALLADRFMGDPQWLWERFRHPVVLFGSAIDLADRLGNRSSESESIRRRNGLIAILILLLLAIAIGWVLSRIFEHIGAVGFVLEVAVVTVLLAQKSLGDHVVRVAEALRNEGLAGGRDAVSRIVGRDPDSLDEDAICRAAIESLAENFSDGVVAPALWYAVFGLPGILLYKMLNTADSMIGHKNERYRDFGRASARLDDLANWPAARLSALLIAGGAFSVKGWRAAKRAVDVALRDAALHRSPNAGWPECAMAGALDLALAGARVYGGEIVREPFLNAAGRRQAEAADIDTAVKVFYTACAVLTGLSAVLFLLL</sequence>
<protein>
    <recommendedName>
        <fullName evidence="9">Cobalamin biosynthesis protein CobD</fullName>
    </recommendedName>
</protein>
<evidence type="ECO:0000256" key="4">
    <source>
        <dbReference type="ARBA" id="ARBA00022475"/>
    </source>
</evidence>
<dbReference type="NCBIfam" id="TIGR00380">
    <property type="entry name" value="cobal_cbiB"/>
    <property type="match status" value="1"/>
</dbReference>
<keyword evidence="7 9" id="KW-1133">Transmembrane helix</keyword>
<gene>
    <name evidence="10" type="primary">cbiB</name>
    <name evidence="9" type="synonym">cobD</name>
    <name evidence="10" type="ORF">OOZ53_04815</name>
</gene>
<dbReference type="EMBL" id="JAPJZH010000002">
    <property type="protein sequence ID" value="MDA4844658.1"/>
    <property type="molecule type" value="Genomic_DNA"/>
</dbReference>
<comment type="pathway">
    <text evidence="2 9">Cofactor biosynthesis; adenosylcobalamin biosynthesis.</text>
</comment>
<dbReference type="HAMAP" id="MF_00024">
    <property type="entry name" value="CobD_CbiB"/>
    <property type="match status" value="1"/>
</dbReference>
<feature type="transmembrane region" description="Helical" evidence="9">
    <location>
        <begin position="163"/>
        <end position="180"/>
    </location>
</feature>
<comment type="similarity">
    <text evidence="3 9">Belongs to the CobD/CbiB family.</text>
</comment>
<reference evidence="10" key="1">
    <citation type="submission" date="2022-11" db="EMBL/GenBank/DDBJ databases">
        <title>Hoeflea poritis sp. nov., isolated from scleractinian coral Porites lutea.</title>
        <authorList>
            <person name="Zhang G."/>
            <person name="Wei Q."/>
            <person name="Cai L."/>
        </authorList>
    </citation>
    <scope>NUCLEOTIDE SEQUENCE</scope>
    <source>
        <strain evidence="10">E7-10</strain>
    </source>
</reference>
<keyword evidence="4 9" id="KW-1003">Cell membrane</keyword>
<comment type="function">
    <text evidence="9">Converts cobyric acid to cobinamide by the addition of aminopropanol on the F carboxylic group.</text>
</comment>
<evidence type="ECO:0000256" key="9">
    <source>
        <dbReference type="HAMAP-Rule" id="MF_00024"/>
    </source>
</evidence>
<evidence type="ECO:0000256" key="2">
    <source>
        <dbReference type="ARBA" id="ARBA00004953"/>
    </source>
</evidence>
<dbReference type="PANTHER" id="PTHR34308">
    <property type="entry name" value="COBALAMIN BIOSYNTHESIS PROTEIN CBIB"/>
    <property type="match status" value="1"/>
</dbReference>
<evidence type="ECO:0000313" key="11">
    <source>
        <dbReference type="Proteomes" id="UP001148313"/>
    </source>
</evidence>
<feature type="transmembrane region" description="Helical" evidence="9">
    <location>
        <begin position="58"/>
        <end position="76"/>
    </location>
</feature>
<evidence type="ECO:0000313" key="10">
    <source>
        <dbReference type="EMBL" id="MDA4844658.1"/>
    </source>
</evidence>
<dbReference type="Proteomes" id="UP001148313">
    <property type="component" value="Unassembled WGS sequence"/>
</dbReference>
<organism evidence="10 11">
    <name type="scientific">Hoeflea poritis</name>
    <dbReference type="NCBI Taxonomy" id="2993659"/>
    <lineage>
        <taxon>Bacteria</taxon>
        <taxon>Pseudomonadati</taxon>
        <taxon>Pseudomonadota</taxon>
        <taxon>Alphaproteobacteria</taxon>
        <taxon>Hyphomicrobiales</taxon>
        <taxon>Rhizobiaceae</taxon>
        <taxon>Hoeflea</taxon>
    </lineage>
</organism>
<proteinExistence type="inferred from homology"/>
<evidence type="ECO:0000256" key="3">
    <source>
        <dbReference type="ARBA" id="ARBA00006263"/>
    </source>
</evidence>
<keyword evidence="6 9" id="KW-0812">Transmembrane</keyword>
<dbReference type="Pfam" id="PF03186">
    <property type="entry name" value="CobD_Cbib"/>
    <property type="match status" value="1"/>
</dbReference>
<comment type="caution">
    <text evidence="10">The sequence shown here is derived from an EMBL/GenBank/DDBJ whole genome shotgun (WGS) entry which is preliminary data.</text>
</comment>
<dbReference type="InterPro" id="IPR004485">
    <property type="entry name" value="Cobalamin_biosynth_CobD/CbiB"/>
</dbReference>
<feature type="transmembrane region" description="Helical" evidence="9">
    <location>
        <begin position="298"/>
        <end position="320"/>
    </location>
</feature>
<keyword evidence="8 9" id="KW-0472">Membrane</keyword>
<dbReference type="PANTHER" id="PTHR34308:SF1">
    <property type="entry name" value="COBALAMIN BIOSYNTHESIS PROTEIN CBIB"/>
    <property type="match status" value="1"/>
</dbReference>